<evidence type="ECO:0000313" key="4">
    <source>
        <dbReference type="EMBL" id="SPW34409.1"/>
    </source>
</evidence>
<evidence type="ECO:0000256" key="1">
    <source>
        <dbReference type="ARBA" id="ARBA00022801"/>
    </source>
</evidence>
<evidence type="ECO:0000259" key="3">
    <source>
        <dbReference type="PROSITE" id="PS51194"/>
    </source>
</evidence>
<dbReference type="SUPFAM" id="SSF52540">
    <property type="entry name" value="P-loop containing nucleoside triphosphate hydrolases"/>
    <property type="match status" value="2"/>
</dbReference>
<dbReference type="PANTHER" id="PTHR10799">
    <property type="entry name" value="SNF2/RAD54 HELICASE FAMILY"/>
    <property type="match status" value="1"/>
</dbReference>
<dbReference type="Proteomes" id="UP000249886">
    <property type="component" value="Unassembled WGS sequence"/>
</dbReference>
<dbReference type="SMART" id="SM00487">
    <property type="entry name" value="DEXDc"/>
    <property type="match status" value="1"/>
</dbReference>
<gene>
    <name evidence="4" type="primary">helZ</name>
    <name evidence="4" type="ORF">NCTC10254_02567</name>
</gene>
<evidence type="ECO:0000313" key="5">
    <source>
        <dbReference type="Proteomes" id="UP000249886"/>
    </source>
</evidence>
<keyword evidence="4" id="KW-0547">Nucleotide-binding</keyword>
<dbReference type="GO" id="GO:0005524">
    <property type="term" value="F:ATP binding"/>
    <property type="evidence" value="ECO:0007669"/>
    <property type="project" value="InterPro"/>
</dbReference>
<dbReference type="GeneID" id="84574999"/>
<protein>
    <submittedName>
        <fullName evidence="4">Helicase helZ</fullName>
    </submittedName>
</protein>
<keyword evidence="1" id="KW-0378">Hydrolase</keyword>
<dbReference type="InterPro" id="IPR000330">
    <property type="entry name" value="SNF2_N"/>
</dbReference>
<dbReference type="InterPro" id="IPR014001">
    <property type="entry name" value="Helicase_ATP-bd"/>
</dbReference>
<dbReference type="PROSITE" id="PS51192">
    <property type="entry name" value="HELICASE_ATP_BIND_1"/>
    <property type="match status" value="1"/>
</dbReference>
<dbReference type="PROSITE" id="PS51194">
    <property type="entry name" value="HELICASE_CTER"/>
    <property type="match status" value="1"/>
</dbReference>
<dbReference type="InterPro" id="IPR038718">
    <property type="entry name" value="SNF2-like_sf"/>
</dbReference>
<dbReference type="InterPro" id="IPR049730">
    <property type="entry name" value="SNF2/RAD54-like_C"/>
</dbReference>
<dbReference type="AlphaFoldDB" id="A0A6H9XS40"/>
<dbReference type="GO" id="GO:0004386">
    <property type="term" value="F:helicase activity"/>
    <property type="evidence" value="ECO:0007669"/>
    <property type="project" value="UniProtKB-KW"/>
</dbReference>
<dbReference type="InterPro" id="IPR022138">
    <property type="entry name" value="DUF3670"/>
</dbReference>
<keyword evidence="4" id="KW-0347">Helicase</keyword>
<comment type="caution">
    <text evidence="4">The sequence shown here is derived from an EMBL/GenBank/DDBJ whole genome shotgun (WGS) entry which is preliminary data.</text>
</comment>
<evidence type="ECO:0000259" key="2">
    <source>
        <dbReference type="PROSITE" id="PS51192"/>
    </source>
</evidence>
<dbReference type="InterPro" id="IPR001650">
    <property type="entry name" value="Helicase_C-like"/>
</dbReference>
<proteinExistence type="predicted"/>
<dbReference type="Gene3D" id="3.40.50.300">
    <property type="entry name" value="P-loop containing nucleotide triphosphate hydrolases"/>
    <property type="match status" value="1"/>
</dbReference>
<dbReference type="Pfam" id="PF12419">
    <property type="entry name" value="DUF3670"/>
    <property type="match status" value="1"/>
</dbReference>
<dbReference type="RefSeq" id="WP_040432244.1">
    <property type="nucleotide sequence ID" value="NZ_CP050134.2"/>
</dbReference>
<dbReference type="EMBL" id="UARK01000036">
    <property type="protein sequence ID" value="SPW34409.1"/>
    <property type="molecule type" value="Genomic_DNA"/>
</dbReference>
<dbReference type="Pfam" id="PF00271">
    <property type="entry name" value="Helicase_C"/>
    <property type="match status" value="1"/>
</dbReference>
<dbReference type="Pfam" id="PF00176">
    <property type="entry name" value="SNF2-rel_dom"/>
    <property type="match status" value="1"/>
</dbReference>
<name>A0A6H9XS40_9CORY</name>
<dbReference type="Gene3D" id="3.40.50.10810">
    <property type="entry name" value="Tandem AAA-ATPase domain"/>
    <property type="match status" value="1"/>
</dbReference>
<dbReference type="CDD" id="cd18012">
    <property type="entry name" value="DEXQc_arch_SWI2_SNF2"/>
    <property type="match status" value="1"/>
</dbReference>
<dbReference type="GO" id="GO:0016787">
    <property type="term" value="F:hydrolase activity"/>
    <property type="evidence" value="ECO:0007669"/>
    <property type="project" value="UniProtKB-KW"/>
</dbReference>
<keyword evidence="4" id="KW-0067">ATP-binding</keyword>
<dbReference type="SMART" id="SM00490">
    <property type="entry name" value="HELICc"/>
    <property type="match status" value="1"/>
</dbReference>
<dbReference type="FunFam" id="3.40.50.300:FF:000533">
    <property type="entry name" value="Helicase, Snf2 family"/>
    <property type="match status" value="1"/>
</dbReference>
<reference evidence="4 5" key="1">
    <citation type="submission" date="2018-06" db="EMBL/GenBank/DDBJ databases">
        <authorList>
            <consortium name="Pathogen Informatics"/>
            <person name="Doyle S."/>
        </authorList>
    </citation>
    <scope>NUCLEOTIDE SEQUENCE [LARGE SCALE GENOMIC DNA]</scope>
    <source>
        <strain evidence="4 5">NCTC10254</strain>
    </source>
</reference>
<organism evidence="4 5">
    <name type="scientific">Corynebacterium matruchotii</name>
    <dbReference type="NCBI Taxonomy" id="43768"/>
    <lineage>
        <taxon>Bacteria</taxon>
        <taxon>Bacillati</taxon>
        <taxon>Actinomycetota</taxon>
        <taxon>Actinomycetes</taxon>
        <taxon>Mycobacteriales</taxon>
        <taxon>Corynebacteriaceae</taxon>
        <taxon>Corynebacterium</taxon>
    </lineage>
</organism>
<dbReference type="CDD" id="cd18793">
    <property type="entry name" value="SF2_C_SNF"/>
    <property type="match status" value="1"/>
</dbReference>
<accession>A0A6H9XS40</accession>
<feature type="domain" description="Helicase ATP-binding" evidence="2">
    <location>
        <begin position="578"/>
        <end position="754"/>
    </location>
</feature>
<dbReference type="InterPro" id="IPR027417">
    <property type="entry name" value="P-loop_NTPase"/>
</dbReference>
<sequence>MGTVTHLIHGFWQKQSGLHLWIEQVDGHKIVTGSGIIPGTFPPVIEDLIVGKRYRHRVDMHLMTPKGRERKLPVPTIACTPEQAVPVLAAIAAIVDDAKGTDDPAGSPQATPEQRATLAPDLLWLAHMYRGLTAFARAGRVTIKLGFFERQWYPTWQLAAGLGERGWLVSMTKAAPGVITINGGPTIVEDIVDELLHWIVNSLISAEYHRPRPTPWHDFAAALVESNPLRRGGAPLVSALNKWRDSIAAIDVQLVLMIEEPDPSPDFEPAGGSNPQPIWPVRVQVRSGMDAPMPIHPANFDHATNRRITALRREAQLITPYLNPDRPDPDSPLVAVLRNADNAGDWDVYLTTDELLSFINDAVPRLRERGIIVMLPRMWRRQAVTAHMHLRDDEEATAAPQLGLDHIVAFDWRVSIGDIDLTDKEMSDLVAAKSGLINLRGEWVLADAASIRSISQYMEQLRKSSTGSIMNQLKQAKQLLAAAKTAGDDTAEIEHTIEELTAALDNPSSGEISLKELRELNLTAETTDPIAVTGHDWQVSLIGGAIRHELPAPRRIPIPANVTASLREYQRRGVDWMYWMARQGLGAVLADDMGLGKTLQLLALEAAERDSSEREPTTAESAGQVGKVGPSLVIAPTSVVGNWAREAKKFTPHLKILVHHGTERKKDQEFLGTVTDYDIVITSYGVASRDYQLLGQQHWHRVTLDEAQHIKNSSTKISKAVRSLPADHRMALTGTPVENRLLELRAILDFCNPGILGSVSFFKHHFSKPIEVTGDEKKQEQLRNLTAPFILRRLKSDPAIIGDFPEKTETVITVDLTKEQAALYTAYVNDLTTQLEQAEGIGRRGLVLASLTKIKQICNHPAHFLGDGSPMLRGNHHRSGKVEELMQIVENARDHGEKVLIFTQYKAFGDMLTPYLSDYYGQKIPFLHGGVSKSGRDIMVQQFQAPDGAPAMVLSLKAGGTGLNLTAANIVVHMDRWWNPAVENQATDRAYRIGQDKNVFVYKLITAGTVEERIHDIISGKSELAAAMIAQGEGWLTELSDAELATLLSYREME</sequence>
<feature type="domain" description="Helicase C-terminal" evidence="3">
    <location>
        <begin position="881"/>
        <end position="1040"/>
    </location>
</feature>